<reference evidence="7 8" key="1">
    <citation type="submission" date="2016-10" db="EMBL/GenBank/DDBJ databases">
        <title>Complete Genome Sequence of Peptococcaceae strain DCMF.</title>
        <authorList>
            <person name="Edwards R.J."/>
            <person name="Holland S.I."/>
            <person name="Deshpande N.P."/>
            <person name="Wong Y.K."/>
            <person name="Ertan H."/>
            <person name="Manefield M."/>
            <person name="Russell T.L."/>
            <person name="Lee M.J."/>
        </authorList>
    </citation>
    <scope>NUCLEOTIDE SEQUENCE [LARGE SCALE GENOMIC DNA]</scope>
    <source>
        <strain evidence="7 8">DCMF</strain>
    </source>
</reference>
<evidence type="ECO:0000313" key="7">
    <source>
        <dbReference type="EMBL" id="ATW24598.1"/>
    </source>
</evidence>
<name>A0A3G1KQ74_FORW1</name>
<accession>A0A3G1KQ74</accession>
<comment type="similarity">
    <text evidence="2">Belongs to the metallo-dependent hydrolases superfamily. Hydantoinase/dihydropyrimidinase family.</text>
</comment>
<dbReference type="Pfam" id="PF01979">
    <property type="entry name" value="Amidohydro_1"/>
    <property type="match status" value="1"/>
</dbReference>
<feature type="domain" description="Amidohydrolase-related" evidence="6">
    <location>
        <begin position="51"/>
        <end position="433"/>
    </location>
</feature>
<dbReference type="GO" id="GO:0016812">
    <property type="term" value="F:hydrolase activity, acting on carbon-nitrogen (but not peptide) bonds, in cyclic amides"/>
    <property type="evidence" value="ECO:0007669"/>
    <property type="project" value="TreeGrafter"/>
</dbReference>
<sequence>MTNSVLIKNGIIADAQGVYRSDLLIEEGKIKQIGTELHAPGIACYDAENMFIFPGIVDPHVQLEIKYGKFPMTDDFDTGTVAAAAGGVTTIIDFADQPKGVHVHEDLAKRKALAEGRVNVDYSLHMSITDLTAGAIDDIQGVIGSGIPSFKLYMAYSRRDRMVNEGQINHVMEEVAKYGGITGIHGENDNFVEYMISRFQKEGKTGLAYFTQARPALGEIMAVQSAILLAEQNNCTLYVHHVTCAGTMEAIKAGRKRGVKIFAETCPVYLCFTEDEYLKPGGELFVLNPALRTRTDNEALWQAIISGDIDTIGTDHCSYTKAQKQENKNNFDGIPAGLPGIELLLPCMYTMAVAERKLPLPKLLQVMTSNPARIFGISPQKGHIIPGSDGDIVIFNPRKKWIVDPDKLCMQVDFTPFDGWEMHGAVETTFLRGMKIFDKGSFSGPRNQGKFVFGMPNAYYR</sequence>
<dbReference type="AlphaFoldDB" id="A0A3G1KQ74"/>
<dbReference type="InterPro" id="IPR006680">
    <property type="entry name" value="Amidohydro-rel"/>
</dbReference>
<comment type="PTM">
    <text evidence="5">Carbamylation allows a single lysine to coordinate two divalent metal cations.</text>
</comment>
<keyword evidence="4" id="KW-0378">Hydrolase</keyword>
<keyword evidence="8" id="KW-1185">Reference proteome</keyword>
<dbReference type="NCBIfam" id="TIGR02033">
    <property type="entry name" value="D-hydantoinase"/>
    <property type="match status" value="1"/>
</dbReference>
<evidence type="ECO:0000259" key="6">
    <source>
        <dbReference type="Pfam" id="PF01979"/>
    </source>
</evidence>
<dbReference type="PANTHER" id="PTHR11647">
    <property type="entry name" value="HYDRANTOINASE/DIHYDROPYRIMIDINASE FAMILY MEMBER"/>
    <property type="match status" value="1"/>
</dbReference>
<evidence type="ECO:0000256" key="5">
    <source>
        <dbReference type="PIRSR" id="PIRSR611778-50"/>
    </source>
</evidence>
<evidence type="ECO:0000313" key="8">
    <source>
        <dbReference type="Proteomes" id="UP000323521"/>
    </source>
</evidence>
<dbReference type="GO" id="GO:0046872">
    <property type="term" value="F:metal ion binding"/>
    <property type="evidence" value="ECO:0007669"/>
    <property type="project" value="UniProtKB-KW"/>
</dbReference>
<dbReference type="Proteomes" id="UP000323521">
    <property type="component" value="Chromosome"/>
</dbReference>
<dbReference type="InterPro" id="IPR011059">
    <property type="entry name" value="Metal-dep_hydrolase_composite"/>
</dbReference>
<organism evidence="7 8">
    <name type="scientific">Formimonas warabiya</name>
    <dbReference type="NCBI Taxonomy" id="1761012"/>
    <lineage>
        <taxon>Bacteria</taxon>
        <taxon>Bacillati</taxon>
        <taxon>Bacillota</taxon>
        <taxon>Clostridia</taxon>
        <taxon>Eubacteriales</taxon>
        <taxon>Peptococcaceae</taxon>
        <taxon>Candidatus Formimonas</taxon>
    </lineage>
</organism>
<comment type="cofactor">
    <cofactor evidence="1">
        <name>Zn(2+)</name>
        <dbReference type="ChEBI" id="CHEBI:29105"/>
    </cofactor>
</comment>
<dbReference type="KEGG" id="fwa:DCMF_07195"/>
<dbReference type="InterPro" id="IPR050378">
    <property type="entry name" value="Metallo-dep_Hydrolases_sf"/>
</dbReference>
<dbReference type="FunFam" id="3.20.20.140:FF:000174">
    <property type="entry name" value="Dihydropyrimidinase-related protein 2"/>
    <property type="match status" value="1"/>
</dbReference>
<evidence type="ECO:0000256" key="3">
    <source>
        <dbReference type="ARBA" id="ARBA00022723"/>
    </source>
</evidence>
<proteinExistence type="inferred from homology"/>
<protein>
    <submittedName>
        <fullName evidence="7">Dihydropyrimidinase</fullName>
    </submittedName>
</protein>
<dbReference type="InterPro" id="IPR011778">
    <property type="entry name" value="Hydantoinase/dihydroPyrase"/>
</dbReference>
<evidence type="ECO:0000256" key="4">
    <source>
        <dbReference type="ARBA" id="ARBA00022801"/>
    </source>
</evidence>
<dbReference type="EMBL" id="CP017634">
    <property type="protein sequence ID" value="ATW24598.1"/>
    <property type="molecule type" value="Genomic_DNA"/>
</dbReference>
<dbReference type="PANTHER" id="PTHR11647:SF1">
    <property type="entry name" value="COLLAPSIN RESPONSE MEDIATOR PROTEIN"/>
    <property type="match status" value="1"/>
</dbReference>
<dbReference type="SUPFAM" id="SSF51338">
    <property type="entry name" value="Composite domain of metallo-dependent hydrolases"/>
    <property type="match status" value="1"/>
</dbReference>
<keyword evidence="3" id="KW-0479">Metal-binding</keyword>
<dbReference type="Gene3D" id="2.30.40.10">
    <property type="entry name" value="Urease, subunit C, domain 1"/>
    <property type="match status" value="1"/>
</dbReference>
<evidence type="ECO:0000256" key="2">
    <source>
        <dbReference type="ARBA" id="ARBA00008829"/>
    </source>
</evidence>
<dbReference type="SUPFAM" id="SSF51556">
    <property type="entry name" value="Metallo-dependent hydrolases"/>
    <property type="match status" value="1"/>
</dbReference>
<dbReference type="Gene3D" id="3.20.20.140">
    <property type="entry name" value="Metal-dependent hydrolases"/>
    <property type="match status" value="1"/>
</dbReference>
<gene>
    <name evidence="7" type="ORF">DCMF_07195</name>
</gene>
<dbReference type="GO" id="GO:0005829">
    <property type="term" value="C:cytosol"/>
    <property type="evidence" value="ECO:0007669"/>
    <property type="project" value="TreeGrafter"/>
</dbReference>
<evidence type="ECO:0000256" key="1">
    <source>
        <dbReference type="ARBA" id="ARBA00001947"/>
    </source>
</evidence>
<feature type="modified residue" description="N6-carboxylysine" evidence="5">
    <location>
        <position position="151"/>
    </location>
</feature>
<dbReference type="InterPro" id="IPR032466">
    <property type="entry name" value="Metal_Hydrolase"/>
</dbReference>
<dbReference type="RefSeq" id="WP_214659173.1">
    <property type="nucleotide sequence ID" value="NZ_CP017634.1"/>
</dbReference>